<dbReference type="Proteomes" id="UP000006753">
    <property type="component" value="Unassembled WGS sequence"/>
</dbReference>
<sequence>MNASYAGRQLPVTLTAIDIGYHKDPGGVLCKSILGISNGELYAHLSKQEYDDIVSTKLQTDLAFFASLGYNPRYFPVTSACNAAKGILITDLAQEPLHLLCTEYYWLPRFPKGIERGDAELTVQALNSLGPSLQSTLNWCTNFGKANSLGVATQFLFFPFLPAEIRAMIWAMAANHPRFLEIEHQRLPTHPHSRHFDAFYAVSPSSRRAPPIWNACTESAFEAAKYYKYTELDFQHPFEQERAVLFNPAADIILFRSGSCLTTLKQFCAVVGFRGLDIRQIAVSNTESFHQCCTWDLDDPLHFALSTLSTRVAVYNKLTMITLLGGFVFVPGIQTIFFPGIRLAKIFLIIDSNLARLRHGGIDYSTTCRPAKVPGRDEAETNILRDISDHHSLVLHAVPECLPEIECVSLYSIGAEDNGNTLFSALTFSAERFHQLGLHLQDSIKTIQDTTGCRIVFPETGPNHLEHNPVVELGFKGTWASVAEAESVVLSLQVSCSRRYPYPIRAFTNGQAGGCTPRSKHLHVPEAKHPRRAIKDVTEWIHTPGLSTWTPVPEIPPTGSPTTIQHAERERSTLR</sequence>
<evidence type="ECO:0000313" key="3">
    <source>
        <dbReference type="EMBL" id="EKD12580.1"/>
    </source>
</evidence>
<dbReference type="PANTHER" id="PTHR35910">
    <property type="entry name" value="2EXR DOMAIN-CONTAINING PROTEIN"/>
    <property type="match status" value="1"/>
</dbReference>
<organism evidence="3 4">
    <name type="scientific">Marssonina brunnea f. sp. multigermtubi (strain MB_m1)</name>
    <name type="common">Marssonina leaf spot fungus</name>
    <dbReference type="NCBI Taxonomy" id="1072389"/>
    <lineage>
        <taxon>Eukaryota</taxon>
        <taxon>Fungi</taxon>
        <taxon>Dikarya</taxon>
        <taxon>Ascomycota</taxon>
        <taxon>Pezizomycotina</taxon>
        <taxon>Leotiomycetes</taxon>
        <taxon>Helotiales</taxon>
        <taxon>Drepanopezizaceae</taxon>
        <taxon>Drepanopeziza</taxon>
    </lineage>
</organism>
<gene>
    <name evidence="3" type="ORF">MBM_09149</name>
</gene>
<keyword evidence="4" id="KW-1185">Reference proteome</keyword>
<protein>
    <recommendedName>
        <fullName evidence="2">2EXR domain-containing protein</fullName>
    </recommendedName>
</protein>
<dbReference type="KEGG" id="mbe:MBM_09149"/>
<evidence type="ECO:0000313" key="4">
    <source>
        <dbReference type="Proteomes" id="UP000006753"/>
    </source>
</evidence>
<dbReference type="PANTHER" id="PTHR35910:SF6">
    <property type="entry name" value="2EXR DOMAIN-CONTAINING PROTEIN"/>
    <property type="match status" value="1"/>
</dbReference>
<dbReference type="EMBL" id="JH921455">
    <property type="protein sequence ID" value="EKD12580.1"/>
    <property type="molecule type" value="Genomic_DNA"/>
</dbReference>
<feature type="domain" description="2EXR" evidence="2">
    <location>
        <begin position="155"/>
        <end position="253"/>
    </location>
</feature>
<dbReference type="Pfam" id="PF20150">
    <property type="entry name" value="2EXR"/>
    <property type="match status" value="1"/>
</dbReference>
<feature type="region of interest" description="Disordered" evidence="1">
    <location>
        <begin position="548"/>
        <end position="575"/>
    </location>
</feature>
<dbReference type="OrthoDB" id="3534410at2759"/>
<feature type="compositionally biased region" description="Basic and acidic residues" evidence="1">
    <location>
        <begin position="566"/>
        <end position="575"/>
    </location>
</feature>
<evidence type="ECO:0000259" key="2">
    <source>
        <dbReference type="Pfam" id="PF20150"/>
    </source>
</evidence>
<dbReference type="CDD" id="cd00105">
    <property type="entry name" value="KH-I"/>
    <property type="match status" value="1"/>
</dbReference>
<dbReference type="InterPro" id="IPR045518">
    <property type="entry name" value="2EXR"/>
</dbReference>
<dbReference type="HOGENOM" id="CLU_474127_0_0_1"/>
<name>K1W6I0_MARBU</name>
<dbReference type="InParanoid" id="K1W6I0"/>
<accession>K1W6I0</accession>
<evidence type="ECO:0000256" key="1">
    <source>
        <dbReference type="SAM" id="MobiDB-lite"/>
    </source>
</evidence>
<proteinExistence type="predicted"/>
<dbReference type="AlphaFoldDB" id="K1W6I0"/>
<reference evidence="3 4" key="1">
    <citation type="journal article" date="2012" name="BMC Genomics">
        <title>Sequencing the genome of Marssonina brunnea reveals fungus-poplar co-evolution.</title>
        <authorList>
            <person name="Zhu S."/>
            <person name="Cao Y.-Z."/>
            <person name="Jiang C."/>
            <person name="Tan B.-Y."/>
            <person name="Wang Z."/>
            <person name="Feng S."/>
            <person name="Zhang L."/>
            <person name="Su X.-H."/>
            <person name="Brejova B."/>
            <person name="Vinar T."/>
            <person name="Xu M."/>
            <person name="Wang M.-X."/>
            <person name="Zhang S.-G."/>
            <person name="Huang M.-R."/>
            <person name="Wu R."/>
            <person name="Zhou Y."/>
        </authorList>
    </citation>
    <scope>NUCLEOTIDE SEQUENCE [LARGE SCALE GENOMIC DNA]</scope>
    <source>
        <strain evidence="3 4">MB_m1</strain>
    </source>
</reference>